<dbReference type="EMBL" id="CABFNQ020000744">
    <property type="protein sequence ID" value="CAH0032825.1"/>
    <property type="molecule type" value="Genomic_DNA"/>
</dbReference>
<dbReference type="Pfam" id="PF00106">
    <property type="entry name" value="adh_short"/>
    <property type="match status" value="1"/>
</dbReference>
<accession>A0A9N9VUX4</accession>
<keyword evidence="2" id="KW-1185">Reference proteome</keyword>
<organism evidence="1 2">
    <name type="scientific">Clonostachys rhizophaga</name>
    <dbReference type="NCBI Taxonomy" id="160324"/>
    <lineage>
        <taxon>Eukaryota</taxon>
        <taxon>Fungi</taxon>
        <taxon>Dikarya</taxon>
        <taxon>Ascomycota</taxon>
        <taxon>Pezizomycotina</taxon>
        <taxon>Sordariomycetes</taxon>
        <taxon>Hypocreomycetidae</taxon>
        <taxon>Hypocreales</taxon>
        <taxon>Bionectriaceae</taxon>
        <taxon>Clonostachys</taxon>
    </lineage>
</organism>
<sequence>MHLSTTQVREQFLLQAVGSTPVIITLFGGERAQFDQQLAAGTIMARQIWNHTYNVNVTGAHIMTETFVPLLLESSDPRLLFIASGTSSLTTTESTAFPVNKPLPKGWPKSFANTDVPAYRSSKTAMNMMMREWHRFLQEDGVKVWGISPGYLATGLGPGQEVNKKQGAIDPAIGANFVRDVLEGTRDADLG</sequence>
<protein>
    <submittedName>
        <fullName evidence="1">Uncharacterized protein</fullName>
    </submittedName>
</protein>
<dbReference type="InterPro" id="IPR052184">
    <property type="entry name" value="SDR_enzymes"/>
</dbReference>
<proteinExistence type="predicted"/>
<dbReference type="InterPro" id="IPR002347">
    <property type="entry name" value="SDR_fam"/>
</dbReference>
<dbReference type="InterPro" id="IPR036291">
    <property type="entry name" value="NAD(P)-bd_dom_sf"/>
</dbReference>
<dbReference type="SUPFAM" id="SSF51735">
    <property type="entry name" value="NAD(P)-binding Rossmann-fold domains"/>
    <property type="match status" value="1"/>
</dbReference>
<name>A0A9N9VUX4_9HYPO</name>
<dbReference type="Proteomes" id="UP000696573">
    <property type="component" value="Unassembled WGS sequence"/>
</dbReference>
<reference evidence="1" key="1">
    <citation type="submission" date="2021-10" db="EMBL/GenBank/DDBJ databases">
        <authorList>
            <person name="Piombo E."/>
        </authorList>
    </citation>
    <scope>NUCLEOTIDE SEQUENCE</scope>
</reference>
<dbReference type="OrthoDB" id="1933717at2759"/>
<dbReference type="PANTHER" id="PTHR45458">
    <property type="entry name" value="SHORT-CHAIN DEHYDROGENASE/REDUCTASE SDR"/>
    <property type="match status" value="1"/>
</dbReference>
<dbReference type="AlphaFoldDB" id="A0A9N9VUX4"/>
<gene>
    <name evidence="1" type="ORF">CRHIZ90672A_00002573</name>
</gene>
<evidence type="ECO:0000313" key="2">
    <source>
        <dbReference type="Proteomes" id="UP000696573"/>
    </source>
</evidence>
<dbReference type="PANTHER" id="PTHR45458:SF1">
    <property type="entry name" value="SHORT CHAIN DEHYDROGENASE"/>
    <property type="match status" value="1"/>
</dbReference>
<evidence type="ECO:0000313" key="1">
    <source>
        <dbReference type="EMBL" id="CAH0032825.1"/>
    </source>
</evidence>
<dbReference type="Gene3D" id="3.40.50.720">
    <property type="entry name" value="NAD(P)-binding Rossmann-like Domain"/>
    <property type="match status" value="1"/>
</dbReference>
<comment type="caution">
    <text evidence="1">The sequence shown here is derived from an EMBL/GenBank/DDBJ whole genome shotgun (WGS) entry which is preliminary data.</text>
</comment>
<dbReference type="GO" id="GO:0016616">
    <property type="term" value="F:oxidoreductase activity, acting on the CH-OH group of donors, NAD or NADP as acceptor"/>
    <property type="evidence" value="ECO:0007669"/>
    <property type="project" value="TreeGrafter"/>
</dbReference>